<feature type="domain" description="SGNH" evidence="3">
    <location>
        <begin position="394"/>
        <end position="638"/>
    </location>
</feature>
<dbReference type="Pfam" id="PF01757">
    <property type="entry name" value="Acyl_transf_3"/>
    <property type="match status" value="1"/>
</dbReference>
<dbReference type="PANTHER" id="PTHR23028">
    <property type="entry name" value="ACETYLTRANSFERASE"/>
    <property type="match status" value="1"/>
</dbReference>
<feature type="transmembrane region" description="Helical" evidence="1">
    <location>
        <begin position="272"/>
        <end position="294"/>
    </location>
</feature>
<feature type="transmembrane region" description="Helical" evidence="1">
    <location>
        <begin position="12"/>
        <end position="29"/>
    </location>
</feature>
<dbReference type="RefSeq" id="WP_377785406.1">
    <property type="nucleotide sequence ID" value="NZ_JBHSLI010000002.1"/>
</dbReference>
<feature type="transmembrane region" description="Helical" evidence="1">
    <location>
        <begin position="165"/>
        <end position="186"/>
    </location>
</feature>
<evidence type="ECO:0000259" key="2">
    <source>
        <dbReference type="Pfam" id="PF01757"/>
    </source>
</evidence>
<dbReference type="Pfam" id="PF19040">
    <property type="entry name" value="SGNH"/>
    <property type="match status" value="1"/>
</dbReference>
<evidence type="ECO:0000313" key="5">
    <source>
        <dbReference type="Proteomes" id="UP001595976"/>
    </source>
</evidence>
<dbReference type="InterPro" id="IPR050879">
    <property type="entry name" value="Acyltransferase_3"/>
</dbReference>
<evidence type="ECO:0000256" key="1">
    <source>
        <dbReference type="SAM" id="Phobius"/>
    </source>
</evidence>
<keyword evidence="1" id="KW-0472">Membrane</keyword>
<dbReference type="Proteomes" id="UP001595976">
    <property type="component" value="Unassembled WGS sequence"/>
</dbReference>
<feature type="transmembrane region" description="Helical" evidence="1">
    <location>
        <begin position="73"/>
        <end position="92"/>
    </location>
</feature>
<comment type="caution">
    <text evidence="4">The sequence shown here is derived from an EMBL/GenBank/DDBJ whole genome shotgun (WGS) entry which is preliminary data.</text>
</comment>
<evidence type="ECO:0000259" key="3">
    <source>
        <dbReference type="Pfam" id="PF19040"/>
    </source>
</evidence>
<dbReference type="InterPro" id="IPR043968">
    <property type="entry name" value="SGNH"/>
</dbReference>
<feature type="transmembrane region" description="Helical" evidence="1">
    <location>
        <begin position="198"/>
        <end position="216"/>
    </location>
</feature>
<gene>
    <name evidence="4" type="ORF">ACFPK2_06320</name>
</gene>
<dbReference type="GO" id="GO:0016746">
    <property type="term" value="F:acyltransferase activity"/>
    <property type="evidence" value="ECO:0007669"/>
    <property type="project" value="UniProtKB-KW"/>
</dbReference>
<feature type="transmembrane region" description="Helical" evidence="1">
    <location>
        <begin position="346"/>
        <end position="367"/>
    </location>
</feature>
<feature type="transmembrane region" description="Helical" evidence="1">
    <location>
        <begin position="104"/>
        <end position="123"/>
    </location>
</feature>
<dbReference type="EMBL" id="JBHSLI010000002">
    <property type="protein sequence ID" value="MFC5292600.1"/>
    <property type="molecule type" value="Genomic_DNA"/>
</dbReference>
<evidence type="ECO:0000313" key="4">
    <source>
        <dbReference type="EMBL" id="MFC5292600.1"/>
    </source>
</evidence>
<keyword evidence="4" id="KW-0012">Acyltransferase</keyword>
<dbReference type="InterPro" id="IPR002656">
    <property type="entry name" value="Acyl_transf_3_dom"/>
</dbReference>
<keyword evidence="1" id="KW-1133">Transmembrane helix</keyword>
<feature type="transmembrane region" description="Helical" evidence="1">
    <location>
        <begin position="248"/>
        <end position="265"/>
    </location>
</feature>
<proteinExistence type="predicted"/>
<accession>A0ABW0F246</accession>
<feature type="transmembrane region" description="Helical" evidence="1">
    <location>
        <begin position="35"/>
        <end position="52"/>
    </location>
</feature>
<dbReference type="PANTHER" id="PTHR23028:SF53">
    <property type="entry name" value="ACYL_TRANSF_3 DOMAIN-CONTAINING PROTEIN"/>
    <property type="match status" value="1"/>
</dbReference>
<organism evidence="4 5">
    <name type="scientific">Bosea minatitlanensis</name>
    <dbReference type="NCBI Taxonomy" id="128782"/>
    <lineage>
        <taxon>Bacteria</taxon>
        <taxon>Pseudomonadati</taxon>
        <taxon>Pseudomonadota</taxon>
        <taxon>Alphaproteobacteria</taxon>
        <taxon>Hyphomicrobiales</taxon>
        <taxon>Boseaceae</taxon>
        <taxon>Bosea</taxon>
    </lineage>
</organism>
<keyword evidence="1" id="KW-0812">Transmembrane</keyword>
<dbReference type="EC" id="2.3.1.-" evidence="4"/>
<reference evidence="5" key="1">
    <citation type="journal article" date="2019" name="Int. J. Syst. Evol. Microbiol.">
        <title>The Global Catalogue of Microorganisms (GCM) 10K type strain sequencing project: providing services to taxonomists for standard genome sequencing and annotation.</title>
        <authorList>
            <consortium name="The Broad Institute Genomics Platform"/>
            <consortium name="The Broad Institute Genome Sequencing Center for Infectious Disease"/>
            <person name="Wu L."/>
            <person name="Ma J."/>
        </authorList>
    </citation>
    <scope>NUCLEOTIDE SEQUENCE [LARGE SCALE GENOMIC DNA]</scope>
    <source>
        <strain evidence="5">CGMCC 1.15643</strain>
    </source>
</reference>
<keyword evidence="5" id="KW-1185">Reference proteome</keyword>
<protein>
    <submittedName>
        <fullName evidence="4">Acyltransferase family protein</fullName>
        <ecNumber evidence="4">2.3.1.-</ecNumber>
    </submittedName>
</protein>
<keyword evidence="4" id="KW-0808">Transferase</keyword>
<sequence length="673" mass="73470">MLAYRPEIDGLRAVSVALVILFHLGVLFIPGGFVGVDVFFVISGYLITGILARELGAGRFSLLSFYDRRICRIFPALLAMLAVVLAAGPFLLMPGDFEATARSAVWAAASASNFFFWFNTGYFDQASDLMPLLHTWSLAVEEQFYLVWPLVIWASFRLSGGRRGVVLVVSLALAAASFGMSLYAVATDGRQAFYSPWSRTWELALGGGLALAPMGLLAKAKRYGNWIAGVGLALIVVSALMLRKDMDFPGWRALPAVIGALCVLAPLQSGRVYSILSTPGAVFIGRISYSLYLWHWPIIVLYRHYNLGMPPGAIDGAAILAASVTASWLSWRFIEQPARHSPFPKFANIGAGLATACAMMLVGAYVVRAGGFPARIPPSTASLMSLDEMWKWDCRQERVMPGWPANSYCILGADWETAKIKGVLTGDSHAEHFAPLLDVAAKEAGISLAFYKACMPLVGTTSIKRVLAQMPTYTHYCTEVSQPLVNYLRGAKDISLVVVAAAWSAYPDSLYRDDPSERSREKALRLMAEGIDELMQTVAAPNRRALIIGDVPIRLGYDLGCIVTEESMIFRRHCAPDMFKTPRAWVRKFQEQAGSVIESVPARSAAASSLMPGQNMCDSDGCSTTLDGEFLYRDAGHLRRNLPLNIRKKLAEKIGLKEALLKAADLPLVSKAE</sequence>
<feature type="transmembrane region" description="Helical" evidence="1">
    <location>
        <begin position="223"/>
        <end position="242"/>
    </location>
</feature>
<feature type="domain" description="Acyltransferase 3" evidence="2">
    <location>
        <begin position="6"/>
        <end position="331"/>
    </location>
</feature>
<feature type="transmembrane region" description="Helical" evidence="1">
    <location>
        <begin position="314"/>
        <end position="334"/>
    </location>
</feature>
<name>A0ABW0F246_9HYPH</name>